<dbReference type="PANTHER" id="PTHR46095:SF1">
    <property type="entry name" value="ZINC FINGER PROTEIN 593"/>
    <property type="match status" value="1"/>
</dbReference>
<dbReference type="EMBL" id="RCHS01003527">
    <property type="protein sequence ID" value="RMX41058.1"/>
    <property type="molecule type" value="Genomic_DNA"/>
</dbReference>
<evidence type="ECO:0000313" key="3">
    <source>
        <dbReference type="Proteomes" id="UP000275408"/>
    </source>
</evidence>
<keyword evidence="3" id="KW-1185">Reference proteome</keyword>
<accession>A0A3M6TIF8</accession>
<dbReference type="Gene3D" id="3.30.160.60">
    <property type="entry name" value="Classic Zinc Finger"/>
    <property type="match status" value="1"/>
</dbReference>
<dbReference type="STRING" id="46731.A0A3M6TIF8"/>
<organism evidence="2 3">
    <name type="scientific">Pocillopora damicornis</name>
    <name type="common">Cauliflower coral</name>
    <name type="synonym">Millepora damicornis</name>
    <dbReference type="NCBI Taxonomy" id="46731"/>
    <lineage>
        <taxon>Eukaryota</taxon>
        <taxon>Metazoa</taxon>
        <taxon>Cnidaria</taxon>
        <taxon>Anthozoa</taxon>
        <taxon>Hexacorallia</taxon>
        <taxon>Scleractinia</taxon>
        <taxon>Astrocoeniina</taxon>
        <taxon>Pocilloporidae</taxon>
        <taxon>Pocillopora</taxon>
    </lineage>
</organism>
<proteinExistence type="predicted"/>
<evidence type="ECO:0000256" key="1">
    <source>
        <dbReference type="SAM" id="MobiDB-lite"/>
    </source>
</evidence>
<dbReference type="Proteomes" id="UP000275408">
    <property type="component" value="Unassembled WGS sequence"/>
</dbReference>
<dbReference type="AlphaFoldDB" id="A0A3M6TIF8"/>
<gene>
    <name evidence="2" type="ORF">pdam_00003259</name>
</gene>
<evidence type="ECO:0008006" key="4">
    <source>
        <dbReference type="Google" id="ProtNLM"/>
    </source>
</evidence>
<evidence type="ECO:0000313" key="2">
    <source>
        <dbReference type="EMBL" id="RMX41058.1"/>
    </source>
</evidence>
<comment type="caution">
    <text evidence="2">The sequence shown here is derived from an EMBL/GenBank/DDBJ whole genome shotgun (WGS) entry which is preliminary data.</text>
</comment>
<reference evidence="2 3" key="1">
    <citation type="journal article" date="2018" name="Sci. Rep.">
        <title>Comparative analysis of the Pocillopora damicornis genome highlights role of immune system in coral evolution.</title>
        <authorList>
            <person name="Cunning R."/>
            <person name="Bay R.A."/>
            <person name="Gillette P."/>
            <person name="Baker A.C."/>
            <person name="Traylor-Knowles N."/>
        </authorList>
    </citation>
    <scope>NUCLEOTIDE SEQUENCE [LARGE SCALE GENOMIC DNA]</scope>
    <source>
        <strain evidence="2">RSMAS</strain>
        <tissue evidence="2">Whole animal</tissue>
    </source>
</reference>
<dbReference type="PANTHER" id="PTHR46095">
    <property type="entry name" value="ZINC FINGER PROTEIN 593"/>
    <property type="match status" value="1"/>
</dbReference>
<protein>
    <recommendedName>
        <fullName evidence="4">C2H2-type domain-containing protein</fullName>
    </recommendedName>
</protein>
<dbReference type="OrthoDB" id="24683at2759"/>
<feature type="region of interest" description="Disordered" evidence="1">
    <location>
        <begin position="1"/>
        <end position="26"/>
    </location>
</feature>
<name>A0A3M6TIF8_POCDA</name>
<dbReference type="InterPro" id="IPR051879">
    <property type="entry name" value="C2H2-ZF_Maturation_Protein"/>
</dbReference>
<sequence length="237" mass="27286">MGRLRRKRMHKNDKHLKKKYRTRRRTKDLDQIHEDMQPKNAAKLKSQECDMDLPGAGQYYCIQCAEMLKQASRQIATEEPNKGTEWKAASDTAAKFDSAVILSSLHILDGACNMVRRYFVEEKALKDHMRSRVHRKKYGLCAVRHAFCNEGFNASIGKSFVIFEKEGFFSEPFDIFMYCTGSLFMRVKMLREVPYTTEEAERAAGMGSYTLTSTKPLLPVNEDEEMTNKERVESAGT</sequence>